<feature type="compositionally biased region" description="Pro residues" evidence="1">
    <location>
        <begin position="41"/>
        <end position="59"/>
    </location>
</feature>
<protein>
    <submittedName>
        <fullName evidence="2">Uncharacterized protein</fullName>
    </submittedName>
</protein>
<feature type="region of interest" description="Disordered" evidence="1">
    <location>
        <begin position="37"/>
        <end position="86"/>
    </location>
</feature>
<proteinExistence type="predicted"/>
<evidence type="ECO:0000256" key="1">
    <source>
        <dbReference type="SAM" id="MobiDB-lite"/>
    </source>
</evidence>
<dbReference type="AlphaFoldDB" id="A0A6M1LV76"/>
<feature type="compositionally biased region" description="Pro residues" evidence="1">
    <location>
        <begin position="72"/>
        <end position="84"/>
    </location>
</feature>
<comment type="caution">
    <text evidence="2">The sequence shown here is derived from an EMBL/GenBank/DDBJ whole genome shotgun (WGS) entry which is preliminary data.</text>
</comment>
<dbReference type="Proteomes" id="UP000475385">
    <property type="component" value="Unassembled WGS sequence"/>
</dbReference>
<feature type="compositionally biased region" description="Low complexity" evidence="1">
    <location>
        <begin position="60"/>
        <end position="71"/>
    </location>
</feature>
<gene>
    <name evidence="2" type="ORF">G3576_28160</name>
</gene>
<sequence length="143" mass="15762">MRWTLVLLALLPACEAAQGVDDRLRRIDLLDRVFEPERFRPPPAPLPAPAPPPPVPEPEPVAMQAPEADPAPWFPEPDPVPAPDPATRTQALLRQQPWLSRFWSELTPAQQARVARRLPGDSAARWDGMGLTDRVTLLYGGAG</sequence>
<organism evidence="2 3">
    <name type="scientific">Falsiroseomonas algicola</name>
    <dbReference type="NCBI Taxonomy" id="2716930"/>
    <lineage>
        <taxon>Bacteria</taxon>
        <taxon>Pseudomonadati</taxon>
        <taxon>Pseudomonadota</taxon>
        <taxon>Alphaproteobacteria</taxon>
        <taxon>Acetobacterales</taxon>
        <taxon>Roseomonadaceae</taxon>
        <taxon>Falsiroseomonas</taxon>
    </lineage>
</organism>
<evidence type="ECO:0000313" key="2">
    <source>
        <dbReference type="EMBL" id="NGM23913.1"/>
    </source>
</evidence>
<reference evidence="2 3" key="1">
    <citation type="submission" date="2020-03" db="EMBL/GenBank/DDBJ databases">
        <title>Roseomonas stagni sp. nov., isolated from pond water in Japan.</title>
        <authorList>
            <person name="Furuhata K."/>
            <person name="Miyamoto H."/>
            <person name="Goto K."/>
        </authorList>
    </citation>
    <scope>NUCLEOTIDE SEQUENCE [LARGE SCALE GENOMIC DNA]</scope>
    <source>
        <strain evidence="2 3">PeD5</strain>
    </source>
</reference>
<accession>A0A6M1LV76</accession>
<keyword evidence="3" id="KW-1185">Reference proteome</keyword>
<dbReference type="EMBL" id="JAAIKB010000021">
    <property type="protein sequence ID" value="NGM23913.1"/>
    <property type="molecule type" value="Genomic_DNA"/>
</dbReference>
<dbReference type="RefSeq" id="WP_164697829.1">
    <property type="nucleotide sequence ID" value="NZ_JAAIKB010000021.1"/>
</dbReference>
<evidence type="ECO:0000313" key="3">
    <source>
        <dbReference type="Proteomes" id="UP000475385"/>
    </source>
</evidence>
<name>A0A6M1LV76_9PROT</name>